<dbReference type="PANTHER" id="PTHR11895">
    <property type="entry name" value="TRANSAMIDASE"/>
    <property type="match status" value="1"/>
</dbReference>
<proteinExistence type="inferred from homology"/>
<gene>
    <name evidence="3" type="ORF">DW352_09710</name>
</gene>
<feature type="domain" description="Amidase" evidence="2">
    <location>
        <begin position="30"/>
        <end position="456"/>
    </location>
</feature>
<dbReference type="RefSeq" id="WP_115690716.1">
    <property type="nucleotide sequence ID" value="NZ_CP031417.1"/>
</dbReference>
<dbReference type="GO" id="GO:0003824">
    <property type="term" value="F:catalytic activity"/>
    <property type="evidence" value="ECO:0007669"/>
    <property type="project" value="InterPro"/>
</dbReference>
<dbReference type="InterPro" id="IPR000120">
    <property type="entry name" value="Amidase"/>
</dbReference>
<dbReference type="InterPro" id="IPR023631">
    <property type="entry name" value="Amidase_dom"/>
</dbReference>
<evidence type="ECO:0000256" key="1">
    <source>
        <dbReference type="ARBA" id="ARBA00009199"/>
    </source>
</evidence>
<evidence type="ECO:0000313" key="3">
    <source>
        <dbReference type="EMBL" id="AXK80760.1"/>
    </source>
</evidence>
<dbReference type="Proteomes" id="UP000254889">
    <property type="component" value="Chromosome"/>
</dbReference>
<accession>A0A345ZV13</accession>
<evidence type="ECO:0000313" key="4">
    <source>
        <dbReference type="Proteomes" id="UP000254889"/>
    </source>
</evidence>
<reference evidence="3 4" key="1">
    <citation type="submission" date="2018-07" db="EMBL/GenBank/DDBJ databases">
        <authorList>
            <person name="Quirk P.G."/>
            <person name="Krulwich T.A."/>
        </authorList>
    </citation>
    <scope>NUCLEOTIDE SEQUENCE [LARGE SCALE GENOMIC DNA]</scope>
    <source>
        <strain evidence="3 4">CC-BB4</strain>
    </source>
</reference>
<dbReference type="KEGG" id="ptaw:DW352_09710"/>
<organism evidence="3 4">
    <name type="scientific">Pseudolabrys taiwanensis</name>
    <dbReference type="NCBI Taxonomy" id="331696"/>
    <lineage>
        <taxon>Bacteria</taxon>
        <taxon>Pseudomonadati</taxon>
        <taxon>Pseudomonadota</taxon>
        <taxon>Alphaproteobacteria</taxon>
        <taxon>Hyphomicrobiales</taxon>
        <taxon>Xanthobacteraceae</taxon>
        <taxon>Pseudolabrys</taxon>
    </lineage>
</organism>
<dbReference type="PANTHER" id="PTHR11895:SF7">
    <property type="entry name" value="GLUTAMYL-TRNA(GLN) AMIDOTRANSFERASE SUBUNIT A, MITOCHONDRIAL"/>
    <property type="match status" value="1"/>
</dbReference>
<sequence length="478" mass="50408">MTAAASPFAYMTAVEMAQRIRAREISSLAVTTEILRRAEQSQPTLNAFITLCKDEALAAAKAADAAVARGDTLGPLHGVPVSVKDIINTAGIRTTWASRTMQNNVPDMDAAAVKRLKDAGAVIIGKTMTSEFAHKLMTDAPAFGVTRNPWGLAYTPGGSSGGSAVAVAAGLGPLSLATDAGASTRLPAACTGIVGLKPTLGVIPHNQVPDGFNNFIHLGVMARTVRDAALMLDVVAGPHPADPHSLGLNHIRATASLDTPIKGLRIAFRPLIGNTLLDDEVRAACEASLAAFRALGATVDVIDEAIDNAEPAWRILQQSNWAARFFARIDEVAPQLDPSFVDGIRAGGAYSGQQLLQATYKRTAHFRMVQGWFATYDLILTPTMSRPPLSADHKALDPIAINGQDAGDMRASWVPYLNMFDLTGHPAVSVPCGVSRDGLPLGLQIVGPWYADAKVLAAALAFETAQPWAQRIPPHAVA</sequence>
<dbReference type="AlphaFoldDB" id="A0A345ZV13"/>
<dbReference type="InterPro" id="IPR036928">
    <property type="entry name" value="AS_sf"/>
</dbReference>
<name>A0A345ZV13_9HYPH</name>
<dbReference type="EMBL" id="CP031417">
    <property type="protein sequence ID" value="AXK80760.1"/>
    <property type="molecule type" value="Genomic_DNA"/>
</dbReference>
<dbReference type="Gene3D" id="3.90.1300.10">
    <property type="entry name" value="Amidase signature (AS) domain"/>
    <property type="match status" value="1"/>
</dbReference>
<keyword evidence="4" id="KW-1185">Reference proteome</keyword>
<dbReference type="SUPFAM" id="SSF75304">
    <property type="entry name" value="Amidase signature (AS) enzymes"/>
    <property type="match status" value="1"/>
</dbReference>
<dbReference type="OrthoDB" id="9814821at2"/>
<dbReference type="Pfam" id="PF01425">
    <property type="entry name" value="Amidase"/>
    <property type="match status" value="1"/>
</dbReference>
<protein>
    <submittedName>
        <fullName evidence="3">Amidase</fullName>
    </submittedName>
</protein>
<evidence type="ECO:0000259" key="2">
    <source>
        <dbReference type="Pfam" id="PF01425"/>
    </source>
</evidence>
<comment type="similarity">
    <text evidence="1">Belongs to the amidase family.</text>
</comment>